<protein>
    <submittedName>
        <fullName evidence="1">AAA family ATPase</fullName>
    </submittedName>
</protein>
<reference evidence="1 2" key="2">
    <citation type="submission" date="2019-02" db="EMBL/GenBank/DDBJ databases">
        <title>'Lichenibacterium ramalinii' gen. nov. sp. nov., 'Lichenibacterium minor' gen. nov. sp. nov.</title>
        <authorList>
            <person name="Pankratov T."/>
        </authorList>
    </citation>
    <scope>NUCLEOTIDE SEQUENCE [LARGE SCALE GENOMIC DNA]</scope>
    <source>
        <strain evidence="1 2">RmlP026</strain>
    </source>
</reference>
<dbReference type="PRINTS" id="PR01874">
    <property type="entry name" value="DNAREPAIRADA"/>
</dbReference>
<sequence>MYDDDKLRKPPRNLRMDYRYIDQEDLSNPGSEYTRHADFQEEVVKFSLLDFLSEHVPDPGFIAGLFPRGDVSLIVGDTAVGKSMLAMQLAVSVAANRSFLGQSTDTRPEKGNVLALFREDIKSKVHKRLTKIISDLSIPPEIAAPHLRVHWLSPEYRELCTIWRNCEPTTGWALLNEIIDQLKPVDLLIIDTLKIAFDDEMTGPLSVRRFVAALRDLAIARNIAIVCVSHTNKEGKAAGTTEWPNHVRAVFRIAKHYDHYLFECLKTNYDRSTVAQPLVRTANGAFALLPEPEMATRRAAIDKSQNSRCRELFLAAIRTCSETSGRQKEGFSRHKKARNYAPKAIAVSLRAQKIKVTQAQLETVMEALLSEGLLIEMRKPRKHATMVLAVSESTEGVQGSGHLFEAVKDLRPDSDTGSH</sequence>
<dbReference type="RefSeq" id="WP_129228520.1">
    <property type="nucleotide sequence ID" value="NZ_QYBB01000027.1"/>
</dbReference>
<comment type="caution">
    <text evidence="1">The sequence shown here is derived from an EMBL/GenBank/DDBJ whole genome shotgun (WGS) entry which is preliminary data.</text>
</comment>
<dbReference type="SUPFAM" id="SSF52540">
    <property type="entry name" value="P-loop containing nucleoside triphosphate hydrolases"/>
    <property type="match status" value="1"/>
</dbReference>
<dbReference type="InterPro" id="IPR027417">
    <property type="entry name" value="P-loop_NTPase"/>
</dbReference>
<dbReference type="Pfam" id="PF13481">
    <property type="entry name" value="AAA_25"/>
    <property type="match status" value="1"/>
</dbReference>
<evidence type="ECO:0000313" key="1">
    <source>
        <dbReference type="EMBL" id="RYC30303.1"/>
    </source>
</evidence>
<dbReference type="Proteomes" id="UP000290759">
    <property type="component" value="Unassembled WGS sequence"/>
</dbReference>
<name>A0A4Q2U1H5_9HYPH</name>
<gene>
    <name evidence="1" type="ORF">D3273_19230</name>
</gene>
<dbReference type="Gene3D" id="3.40.50.300">
    <property type="entry name" value="P-loop containing nucleotide triphosphate hydrolases"/>
    <property type="match status" value="1"/>
</dbReference>
<evidence type="ECO:0000313" key="2">
    <source>
        <dbReference type="Proteomes" id="UP000290759"/>
    </source>
</evidence>
<organism evidence="1 2">
    <name type="scientific">Lichenibacterium minor</name>
    <dbReference type="NCBI Taxonomy" id="2316528"/>
    <lineage>
        <taxon>Bacteria</taxon>
        <taxon>Pseudomonadati</taxon>
        <taxon>Pseudomonadota</taxon>
        <taxon>Alphaproteobacteria</taxon>
        <taxon>Hyphomicrobiales</taxon>
        <taxon>Lichenihabitantaceae</taxon>
        <taxon>Lichenibacterium</taxon>
    </lineage>
</organism>
<dbReference type="AlphaFoldDB" id="A0A4Q2U1H5"/>
<dbReference type="OrthoDB" id="1496333at2"/>
<accession>A0A4Q2U1H5</accession>
<keyword evidence="2" id="KW-1185">Reference proteome</keyword>
<proteinExistence type="predicted"/>
<dbReference type="EMBL" id="QYBB01000027">
    <property type="protein sequence ID" value="RYC30303.1"/>
    <property type="molecule type" value="Genomic_DNA"/>
</dbReference>
<reference evidence="1 2" key="1">
    <citation type="submission" date="2018-12" db="EMBL/GenBank/DDBJ databases">
        <authorList>
            <person name="Grouzdev D.S."/>
            <person name="Krutkina M.S."/>
        </authorList>
    </citation>
    <scope>NUCLEOTIDE SEQUENCE [LARGE SCALE GENOMIC DNA]</scope>
    <source>
        <strain evidence="1 2">RmlP026</strain>
    </source>
</reference>